<evidence type="ECO:0000313" key="1">
    <source>
        <dbReference type="EMBL" id="TFY89981.1"/>
    </source>
</evidence>
<organism evidence="1 2">
    <name type="scientific">Pseudomonas nabeulensis</name>
    <dbReference type="NCBI Taxonomy" id="2293833"/>
    <lineage>
        <taxon>Bacteria</taxon>
        <taxon>Pseudomonadati</taxon>
        <taxon>Pseudomonadota</taxon>
        <taxon>Gammaproteobacteria</taxon>
        <taxon>Pseudomonadales</taxon>
        <taxon>Pseudomonadaceae</taxon>
        <taxon>Pseudomonas</taxon>
    </lineage>
</organism>
<protein>
    <submittedName>
        <fullName evidence="1">Uncharacterized protein</fullName>
    </submittedName>
</protein>
<dbReference type="AlphaFoldDB" id="A0A4Z0AU82"/>
<proteinExistence type="predicted"/>
<reference evidence="1 2" key="1">
    <citation type="journal article" date="2019" name="Syst. Appl. Microbiol.">
        <title>New species of pathogenic Pseudomonas isolated from citrus in Tunisia: Proposal of Pseudomonas kairouanensis sp. nov. and Pseudomonas nabeulensis sp. nov.</title>
        <authorList>
            <person name="Oueslati M."/>
            <person name="Mulet M."/>
            <person name="Gomila M."/>
            <person name="Berge O."/>
            <person name="Hajlaoui M.R."/>
            <person name="Lalucat J."/>
            <person name="Sadfi-Zouaoui N."/>
            <person name="Garcia-Valdes E."/>
        </authorList>
    </citation>
    <scope>NUCLEOTIDE SEQUENCE [LARGE SCALE GENOMIC DNA]</scope>
    <source>
        <strain evidence="1 2">E10B</strain>
    </source>
</reference>
<sequence length="148" mass="16103">MNLMFTSVDEMLRIIAKGICILEVSGLWCMCRPIPIGICVQGIWKAFTEISDKSLRLSLGHSISSLRTPLQTQWSGVAARVPMDAKRHRLLSVGAFLSSTVRRYGGCARDTFGYAGFPKDRSANLRTAATPIASRRSMAAPLSLGASQ</sequence>
<comment type="caution">
    <text evidence="1">The sequence shown here is derived from an EMBL/GenBank/DDBJ whole genome shotgun (WGS) entry which is preliminary data.</text>
</comment>
<gene>
    <name evidence="1" type="ORF">DYL61_21475</name>
</gene>
<dbReference type="EMBL" id="QUZT01000045">
    <property type="protein sequence ID" value="TFY89981.1"/>
    <property type="molecule type" value="Genomic_DNA"/>
</dbReference>
<dbReference type="Proteomes" id="UP000297734">
    <property type="component" value="Unassembled WGS sequence"/>
</dbReference>
<evidence type="ECO:0000313" key="2">
    <source>
        <dbReference type="Proteomes" id="UP000297734"/>
    </source>
</evidence>
<keyword evidence="2" id="KW-1185">Reference proteome</keyword>
<accession>A0A4Z0AU82</accession>
<name>A0A4Z0AU82_9PSED</name>